<dbReference type="GO" id="GO:0046170">
    <property type="term" value="P:methanol catabolic process"/>
    <property type="evidence" value="ECO:0007669"/>
    <property type="project" value="InterPro"/>
</dbReference>
<reference evidence="5" key="1">
    <citation type="submission" date="2019-06" db="EMBL/GenBank/DDBJ databases">
        <title>Complete genome sequence of Methylogaea oryzae strain JCM16910.</title>
        <authorList>
            <person name="Asakawa S."/>
        </authorList>
    </citation>
    <scope>NUCLEOTIDE SEQUENCE</scope>
    <source>
        <strain evidence="5">E10</strain>
    </source>
</reference>
<feature type="signal peptide" evidence="3">
    <location>
        <begin position="1"/>
        <end position="20"/>
    </location>
</feature>
<evidence type="ECO:0000313" key="5">
    <source>
        <dbReference type="EMBL" id="BBL72482.1"/>
    </source>
</evidence>
<evidence type="ECO:0000313" key="6">
    <source>
        <dbReference type="Proteomes" id="UP000824988"/>
    </source>
</evidence>
<feature type="chain" id="PRO_5034390939" evidence="3">
    <location>
        <begin position="21"/>
        <end position="285"/>
    </location>
</feature>
<dbReference type="PANTHER" id="PTHR35936:SF17">
    <property type="entry name" value="ARGININE-BINDING EXTRACELLULAR PROTEIN ARTP"/>
    <property type="match status" value="1"/>
</dbReference>
<evidence type="ECO:0000256" key="2">
    <source>
        <dbReference type="ARBA" id="ARBA00022729"/>
    </source>
</evidence>
<dbReference type="AlphaFoldDB" id="A0A8D4VSK2"/>
<dbReference type="SUPFAM" id="SSF53850">
    <property type="entry name" value="Periplasmic binding protein-like II"/>
    <property type="match status" value="1"/>
</dbReference>
<keyword evidence="2 3" id="KW-0732">Signal</keyword>
<proteinExistence type="inferred from homology"/>
<dbReference type="KEGG" id="moz:MoryE10_30880"/>
<dbReference type="PANTHER" id="PTHR35936">
    <property type="entry name" value="MEMBRANE-BOUND LYTIC MUREIN TRANSGLYCOSYLASE F"/>
    <property type="match status" value="1"/>
</dbReference>
<dbReference type="GO" id="GO:0042597">
    <property type="term" value="C:periplasmic space"/>
    <property type="evidence" value="ECO:0007669"/>
    <property type="project" value="InterPro"/>
</dbReference>
<comment type="similarity">
    <text evidence="1">Belongs to the bacterial solute-binding protein 3 family.</text>
</comment>
<dbReference type="RefSeq" id="WP_054773954.1">
    <property type="nucleotide sequence ID" value="NZ_AP019782.1"/>
</dbReference>
<dbReference type="Gene3D" id="3.40.190.10">
    <property type="entry name" value="Periplasmic binding protein-like II"/>
    <property type="match status" value="2"/>
</dbReference>
<evidence type="ECO:0000256" key="1">
    <source>
        <dbReference type="ARBA" id="ARBA00010333"/>
    </source>
</evidence>
<dbReference type="EMBL" id="AP019782">
    <property type="protein sequence ID" value="BBL72482.1"/>
    <property type="molecule type" value="Genomic_DNA"/>
</dbReference>
<dbReference type="InterPro" id="IPR022455">
    <property type="entry name" value="Methanol_oxidation_MoxJ"/>
</dbReference>
<dbReference type="InterPro" id="IPR001638">
    <property type="entry name" value="Solute-binding_3/MltF_N"/>
</dbReference>
<feature type="domain" description="Solute-binding protein family 3/N-terminal" evidence="4">
    <location>
        <begin position="23"/>
        <end position="265"/>
    </location>
</feature>
<protein>
    <submittedName>
        <fullName evidence="5">Amino acid ABC transporter substrate-binding protein</fullName>
    </submittedName>
</protein>
<evidence type="ECO:0000256" key="3">
    <source>
        <dbReference type="SAM" id="SignalP"/>
    </source>
</evidence>
<dbReference type="Proteomes" id="UP000824988">
    <property type="component" value="Chromosome"/>
</dbReference>
<sequence>MRLTHLAAAAALALSQAASAAEPIKICAAENELPYSNKDGQGFENKLAELIGQALGRPVENVWWSDPRYYVRDFLDKGLCDVALGVDAGDPRLVTTQPYYRSGYVFVYRKEKGVKIDSWDSEVLAKAQHIAFMPDTPAETMLRKIGRYNDQFNYLHSLVGYKARRNQYVRFDPAKLVEEVASGKAEVAVLWGPAAARYVKASQVPLAMSVIPDDNTRSDGEKVPNHYDTAMGVRKDDTALLAQLDQVIAQRGKDIRALLQAEGIPLLAGDAAKTASVNKKKANKS</sequence>
<dbReference type="NCBIfam" id="TIGR03870">
    <property type="entry name" value="ABC_MoxJ"/>
    <property type="match status" value="1"/>
</dbReference>
<name>A0A8D4VSK2_9GAMM</name>
<evidence type="ECO:0000259" key="4">
    <source>
        <dbReference type="SMART" id="SM00062"/>
    </source>
</evidence>
<accession>A0A8D4VSK2</accession>
<keyword evidence="6" id="KW-1185">Reference proteome</keyword>
<dbReference type="SMART" id="SM00062">
    <property type="entry name" value="PBPb"/>
    <property type="match status" value="1"/>
</dbReference>
<gene>
    <name evidence="5" type="ORF">MoryE10_30880</name>
</gene>
<organism evidence="5 6">
    <name type="scientific">Methylogaea oryzae</name>
    <dbReference type="NCBI Taxonomy" id="1295382"/>
    <lineage>
        <taxon>Bacteria</taxon>
        <taxon>Pseudomonadati</taxon>
        <taxon>Pseudomonadota</taxon>
        <taxon>Gammaproteobacteria</taxon>
        <taxon>Methylococcales</taxon>
        <taxon>Methylococcaceae</taxon>
        <taxon>Methylogaea</taxon>
    </lineage>
</organism>